<name>A0A1S9E0F2_ASPOZ</name>
<keyword evidence="3" id="KW-0238">DNA-binding</keyword>
<dbReference type="AlphaFoldDB" id="A0A1S9E0F2"/>
<dbReference type="PANTHER" id="PTHR37534">
    <property type="entry name" value="TRANSCRIPTIONAL ACTIVATOR PROTEIN UGA3"/>
    <property type="match status" value="1"/>
</dbReference>
<dbReference type="OrthoDB" id="5391043at2759"/>
<dbReference type="Pfam" id="PF11951">
    <property type="entry name" value="Fungal_trans_2"/>
    <property type="match status" value="1"/>
</dbReference>
<dbReference type="CDD" id="cd12148">
    <property type="entry name" value="fungal_TF_MHR"/>
    <property type="match status" value="1"/>
</dbReference>
<evidence type="ECO:0000256" key="5">
    <source>
        <dbReference type="ARBA" id="ARBA00023242"/>
    </source>
</evidence>
<dbReference type="Gene3D" id="4.10.240.10">
    <property type="entry name" value="Zn(2)-C6 fungal-type DNA-binding domain"/>
    <property type="match status" value="1"/>
</dbReference>
<dbReference type="Pfam" id="PF00172">
    <property type="entry name" value="Zn_clus"/>
    <property type="match status" value="1"/>
</dbReference>
<dbReference type="InterPro" id="IPR001138">
    <property type="entry name" value="Zn2Cys6_DnaBD"/>
</dbReference>
<dbReference type="Proteomes" id="UP000190312">
    <property type="component" value="Unassembled WGS sequence"/>
</dbReference>
<feature type="compositionally biased region" description="Low complexity" evidence="6">
    <location>
        <begin position="705"/>
        <end position="725"/>
    </location>
</feature>
<feature type="region of interest" description="Disordered" evidence="6">
    <location>
        <begin position="1"/>
        <end position="48"/>
    </location>
</feature>
<feature type="region of interest" description="Disordered" evidence="6">
    <location>
        <begin position="227"/>
        <end position="248"/>
    </location>
</feature>
<feature type="domain" description="Zn(2)-C6 fungal-type" evidence="7">
    <location>
        <begin position="56"/>
        <end position="84"/>
    </location>
</feature>
<evidence type="ECO:0000259" key="7">
    <source>
        <dbReference type="PROSITE" id="PS50048"/>
    </source>
</evidence>
<feature type="region of interest" description="Disordered" evidence="6">
    <location>
        <begin position="272"/>
        <end position="295"/>
    </location>
</feature>
<dbReference type="GO" id="GO:0000976">
    <property type="term" value="F:transcription cis-regulatory region binding"/>
    <property type="evidence" value="ECO:0007669"/>
    <property type="project" value="TreeGrafter"/>
</dbReference>
<dbReference type="CDD" id="cd00067">
    <property type="entry name" value="GAL4"/>
    <property type="match status" value="1"/>
</dbReference>
<evidence type="ECO:0000256" key="1">
    <source>
        <dbReference type="ARBA" id="ARBA00004123"/>
    </source>
</evidence>
<evidence type="ECO:0000313" key="9">
    <source>
        <dbReference type="Proteomes" id="UP000190312"/>
    </source>
</evidence>
<sequence>MENANSIKPLKQEAFTSTTPTEPGRDYSGVKQQDVEQTALDDVPAQKVPKRRTKTGCLTCRQRRIKCGEEKPVCKNCVKSKRECKGYAQRLVFKNPLGIPGFSNLQQTFTAATVPLSSGYNAAVSLQEKPGSSRQPALAPKPVSLPTTGHDPMPTTVVSQPQGSQQTNAMPTPYGPGEGQTLAHPASKHYMASGSPSWIPSHSWKTESEIRENYIHHGARDLSIQGYYPDIQGSNRPSHSSAAPQTLSNNTMHSQVSSVLIFCELPKSPQASYSAAPHQEQQTHQFTPAHPSISPSQVTYMDEDDDYYDVETDEEPEEQASTQNFNQLSLIMTSANRDERQLRSFTTYLNEPNILASYHPTLGSSPLNNPKTARVFLHFIHSTGPSLSIFERHPIDPSTMFGAPVPAAQQGLWTYTLPFKALEHPALLQAILALSSLHISFLQEAPATVSMKHYHYALKRIGAAVGLPTRRKQVGTLAAAQLLGYYEVMAADPSKWNNHIAGAAQLVREIDYAGITRDLRAHRRRICAQRYEVGGFGFPLVGSHSFNNTFSEDDPFAEKENSIDENIIGTIVGRAVNYDDFGEVDDGYDVRRSRRYFTRKDIENFRVQCDLYWWYFKQDIFQSMLTGNGTFMPSSQWGQCPPRAGLGRLDAIYGSADHLWLLLARVTTFGIRDRKRKLAAMAATGGNWKPGPELSKFMARFVKGPPDARARPASNSSSSTSPAFSGVPVGAQAHGANSAGSSPWSGGGSEKSVSGKSPEPRQSHNSSHGSQPGAPPMYGMVPVSGPKRLPLAFVEATTHAGSVGQDDDDSESLSYSEAEQEWESILAAFETFAHALGPYFRPLPSDSAPPISTVFGPALQYRTHTIAVIWGYYYIGRILLHRMHPCMPPAMMVAAGVAAPTTAEFSQIIGKIAAGIYYPQLFNLEAGSLSPTLGSCLIEITVPIFFAAVQFTDPPQREWTVAKLRTVSRLTGWKASDAILHGCESAWRAAAKQGRGPPYYPQDEAVAHQPPAWMSATESQTNENSERRFVKVKPPYVHYAMGVLSLEDDMENLGINERV</sequence>
<dbReference type="VEuPathDB" id="FungiDB:AO090026000502"/>
<proteinExistence type="predicted"/>
<gene>
    <name evidence="8" type="ORF">OAory_01033950</name>
</gene>
<reference evidence="8 9" key="1">
    <citation type="submission" date="2016-10" db="EMBL/GenBank/DDBJ databases">
        <title>Genome sequencing of Aspergillus oryzae BCC7051.</title>
        <authorList>
            <person name="Thammarongtham C."/>
            <person name="Vorapreeda T."/>
            <person name="Nookaew I."/>
            <person name="Srisuk T."/>
            <person name="Land M."/>
            <person name="Jeennor S."/>
            <person name="Laoteng K."/>
        </authorList>
    </citation>
    <scope>NUCLEOTIDE SEQUENCE [LARGE SCALE GENOMIC DNA]</scope>
    <source>
        <strain evidence="8 9">BCC7051</strain>
    </source>
</reference>
<feature type="compositionally biased region" description="Polar residues" evidence="6">
    <location>
        <begin position="272"/>
        <end position="286"/>
    </location>
</feature>
<dbReference type="eggNOG" id="ENOG502QT9U">
    <property type="taxonomic scope" value="Eukaryota"/>
</dbReference>
<evidence type="ECO:0000256" key="4">
    <source>
        <dbReference type="ARBA" id="ARBA00023163"/>
    </source>
</evidence>
<dbReference type="PROSITE" id="PS50048">
    <property type="entry name" value="ZN2_CY6_FUNGAL_2"/>
    <property type="match status" value="1"/>
</dbReference>
<dbReference type="EMBL" id="MKZY01000001">
    <property type="protein sequence ID" value="OOO14800.1"/>
    <property type="molecule type" value="Genomic_DNA"/>
</dbReference>
<feature type="region of interest" description="Disordered" evidence="6">
    <location>
        <begin position="127"/>
        <end position="183"/>
    </location>
</feature>
<protein>
    <recommendedName>
        <fullName evidence="7">Zn(2)-C6 fungal-type domain-containing protein</fullName>
    </recommendedName>
</protein>
<dbReference type="SUPFAM" id="SSF57701">
    <property type="entry name" value="Zn2/Cys6 DNA-binding domain"/>
    <property type="match status" value="1"/>
</dbReference>
<dbReference type="PROSITE" id="PS00463">
    <property type="entry name" value="ZN2_CY6_FUNGAL_1"/>
    <property type="match status" value="1"/>
</dbReference>
<dbReference type="InterPro" id="IPR021858">
    <property type="entry name" value="Fun_TF"/>
</dbReference>
<accession>A0A1S9E0F2</accession>
<organism evidence="8 9">
    <name type="scientific">Aspergillus oryzae</name>
    <name type="common">Yellow koji mold</name>
    <dbReference type="NCBI Taxonomy" id="5062"/>
    <lineage>
        <taxon>Eukaryota</taxon>
        <taxon>Fungi</taxon>
        <taxon>Dikarya</taxon>
        <taxon>Ascomycota</taxon>
        <taxon>Pezizomycotina</taxon>
        <taxon>Eurotiomycetes</taxon>
        <taxon>Eurotiomycetidae</taxon>
        <taxon>Eurotiales</taxon>
        <taxon>Aspergillaceae</taxon>
        <taxon>Aspergillus</taxon>
        <taxon>Aspergillus subgen. Circumdati</taxon>
    </lineage>
</organism>
<dbReference type="GO" id="GO:0000981">
    <property type="term" value="F:DNA-binding transcription factor activity, RNA polymerase II-specific"/>
    <property type="evidence" value="ECO:0007669"/>
    <property type="project" value="InterPro"/>
</dbReference>
<keyword evidence="5" id="KW-0539">Nucleus</keyword>
<keyword evidence="4" id="KW-0804">Transcription</keyword>
<evidence type="ECO:0000313" key="8">
    <source>
        <dbReference type="EMBL" id="OOO14800.1"/>
    </source>
</evidence>
<dbReference type="PANTHER" id="PTHR37534:SF23">
    <property type="entry name" value="ZN(II)2CYS6 TRANSCRIPTION FACTOR (EUROFUNG)"/>
    <property type="match status" value="1"/>
</dbReference>
<feature type="compositionally biased region" description="Polar residues" evidence="6">
    <location>
        <begin position="232"/>
        <end position="248"/>
    </location>
</feature>
<dbReference type="SMART" id="SM00066">
    <property type="entry name" value="GAL4"/>
    <property type="match status" value="1"/>
</dbReference>
<dbReference type="GO" id="GO:0045944">
    <property type="term" value="P:positive regulation of transcription by RNA polymerase II"/>
    <property type="evidence" value="ECO:0007669"/>
    <property type="project" value="TreeGrafter"/>
</dbReference>
<feature type="compositionally biased region" description="Polar residues" evidence="6">
    <location>
        <begin position="156"/>
        <end position="170"/>
    </location>
</feature>
<evidence type="ECO:0000256" key="3">
    <source>
        <dbReference type="ARBA" id="ARBA00023125"/>
    </source>
</evidence>
<feature type="region of interest" description="Disordered" evidence="6">
    <location>
        <begin position="705"/>
        <end position="781"/>
    </location>
</feature>
<evidence type="ECO:0000256" key="6">
    <source>
        <dbReference type="SAM" id="MobiDB-lite"/>
    </source>
</evidence>
<dbReference type="GO" id="GO:0005634">
    <property type="term" value="C:nucleus"/>
    <property type="evidence" value="ECO:0007669"/>
    <property type="project" value="UniProtKB-SubCell"/>
</dbReference>
<comment type="caution">
    <text evidence="8">The sequence shown here is derived from an EMBL/GenBank/DDBJ whole genome shotgun (WGS) entry which is preliminary data.</text>
</comment>
<dbReference type="GO" id="GO:0008270">
    <property type="term" value="F:zinc ion binding"/>
    <property type="evidence" value="ECO:0007669"/>
    <property type="project" value="InterPro"/>
</dbReference>
<comment type="subcellular location">
    <subcellularLocation>
        <location evidence="1">Nucleus</location>
    </subcellularLocation>
</comment>
<feature type="compositionally biased region" description="Low complexity" evidence="6">
    <location>
        <begin position="735"/>
        <end position="757"/>
    </location>
</feature>
<keyword evidence="2" id="KW-0805">Transcription regulation</keyword>
<dbReference type="InterPro" id="IPR036864">
    <property type="entry name" value="Zn2-C6_fun-type_DNA-bd_sf"/>
</dbReference>
<evidence type="ECO:0000256" key="2">
    <source>
        <dbReference type="ARBA" id="ARBA00023015"/>
    </source>
</evidence>